<feature type="signal peptide" evidence="6">
    <location>
        <begin position="1"/>
        <end position="18"/>
    </location>
</feature>
<feature type="binding site" description="distal binding residue" evidence="5">
    <location>
        <position position="94"/>
    </location>
    <ligand>
        <name>heme</name>
        <dbReference type="ChEBI" id="CHEBI:30413"/>
    </ligand>
    <ligandPart>
        <name>Fe</name>
        <dbReference type="ChEBI" id="CHEBI:18248"/>
    </ligandPart>
</feature>
<keyword evidence="1" id="KW-0813">Transport</keyword>
<evidence type="ECO:0000256" key="6">
    <source>
        <dbReference type="SAM" id="SignalP"/>
    </source>
</evidence>
<dbReference type="Pfam" id="PF01152">
    <property type="entry name" value="Bac_globin"/>
    <property type="match status" value="1"/>
</dbReference>
<proteinExistence type="predicted"/>
<sequence length="143" mass="16560">MVAIMKTLVILTVLFSSACVNQMSSVSVYKELGGYPKIEQIVDNFIIEIEKDPVIFEYFKESDVERFRTKLTEHICFHTGGPCKYTGDTMERVHDGMNITETDFNRGVDLLINAMYQADIPHRIQNKMLAIFVPMREQMIYRP</sequence>
<dbReference type="EMBL" id="FOFX01000039">
    <property type="protein sequence ID" value="SEQ34076.1"/>
    <property type="molecule type" value="Genomic_DNA"/>
</dbReference>
<evidence type="ECO:0000256" key="3">
    <source>
        <dbReference type="ARBA" id="ARBA00022723"/>
    </source>
</evidence>
<evidence type="ECO:0000256" key="4">
    <source>
        <dbReference type="ARBA" id="ARBA00023004"/>
    </source>
</evidence>
<evidence type="ECO:0000313" key="9">
    <source>
        <dbReference type="Proteomes" id="UP000181998"/>
    </source>
</evidence>
<name>A0A1H9F7Z3_9PROT</name>
<keyword evidence="3 5" id="KW-0479">Metal-binding</keyword>
<accession>A0A1H9F7Z3</accession>
<dbReference type="InterPro" id="IPR001486">
    <property type="entry name" value="Hemoglobin_trunc"/>
</dbReference>
<keyword evidence="10" id="KW-1185">Reference proteome</keyword>
<evidence type="ECO:0000256" key="1">
    <source>
        <dbReference type="ARBA" id="ARBA00022448"/>
    </source>
</evidence>
<evidence type="ECO:0000313" key="8">
    <source>
        <dbReference type="EMBL" id="SEQ34076.1"/>
    </source>
</evidence>
<dbReference type="Proteomes" id="UP000182882">
    <property type="component" value="Unassembled WGS sequence"/>
</dbReference>
<organism evidence="8 9">
    <name type="scientific">Nitrosomonas ureae</name>
    <dbReference type="NCBI Taxonomy" id="44577"/>
    <lineage>
        <taxon>Bacteria</taxon>
        <taxon>Pseudomonadati</taxon>
        <taxon>Pseudomonadota</taxon>
        <taxon>Betaproteobacteria</taxon>
        <taxon>Nitrosomonadales</taxon>
        <taxon>Nitrosomonadaceae</taxon>
        <taxon>Nitrosomonas</taxon>
    </lineage>
</organism>
<keyword evidence="4 5" id="KW-0408">Iron</keyword>
<dbReference type="GO" id="GO:0019825">
    <property type="term" value="F:oxygen binding"/>
    <property type="evidence" value="ECO:0007669"/>
    <property type="project" value="InterPro"/>
</dbReference>
<dbReference type="GO" id="GO:0020037">
    <property type="term" value="F:heme binding"/>
    <property type="evidence" value="ECO:0007669"/>
    <property type="project" value="InterPro"/>
</dbReference>
<dbReference type="SUPFAM" id="SSF46458">
    <property type="entry name" value="Globin-like"/>
    <property type="match status" value="1"/>
</dbReference>
<dbReference type="CDD" id="cd00454">
    <property type="entry name" value="TrHb1_N"/>
    <property type="match status" value="1"/>
</dbReference>
<dbReference type="Gene3D" id="1.10.490.10">
    <property type="entry name" value="Globins"/>
    <property type="match status" value="1"/>
</dbReference>
<dbReference type="PROSITE" id="PS51257">
    <property type="entry name" value="PROKAR_LIPOPROTEIN"/>
    <property type="match status" value="1"/>
</dbReference>
<dbReference type="EMBL" id="FNLN01000067">
    <property type="protein sequence ID" value="SDU35704.1"/>
    <property type="molecule type" value="Genomic_DNA"/>
</dbReference>
<dbReference type="InterPro" id="IPR012292">
    <property type="entry name" value="Globin/Proto"/>
</dbReference>
<dbReference type="STRING" id="44577.ATY38_12380"/>
<dbReference type="InterPro" id="IPR009050">
    <property type="entry name" value="Globin-like_sf"/>
</dbReference>
<protein>
    <submittedName>
        <fullName evidence="8">Hemoglobin</fullName>
    </submittedName>
</protein>
<gene>
    <name evidence="7" type="ORF">SAMN05216406_1672</name>
    <name evidence="8" type="ORF">SAMN05421510_103928</name>
</gene>
<evidence type="ECO:0000313" key="7">
    <source>
        <dbReference type="EMBL" id="SDU35704.1"/>
    </source>
</evidence>
<evidence type="ECO:0000313" key="10">
    <source>
        <dbReference type="Proteomes" id="UP000182882"/>
    </source>
</evidence>
<dbReference type="AlphaFoldDB" id="A0A1H9F7Z3"/>
<keyword evidence="2 5" id="KW-0349">Heme</keyword>
<dbReference type="Proteomes" id="UP000181998">
    <property type="component" value="Unassembled WGS sequence"/>
</dbReference>
<dbReference type="GO" id="GO:0046872">
    <property type="term" value="F:metal ion binding"/>
    <property type="evidence" value="ECO:0007669"/>
    <property type="project" value="UniProtKB-KW"/>
</dbReference>
<evidence type="ECO:0000256" key="2">
    <source>
        <dbReference type="ARBA" id="ARBA00022617"/>
    </source>
</evidence>
<reference evidence="10" key="2">
    <citation type="submission" date="2016-10" db="EMBL/GenBank/DDBJ databases">
        <authorList>
            <person name="Varghese N."/>
            <person name="Submissions S."/>
        </authorList>
    </citation>
    <scope>NUCLEOTIDE SEQUENCE [LARGE SCALE GENOMIC DNA]</scope>
    <source>
        <strain evidence="10">Nm10</strain>
    </source>
</reference>
<keyword evidence="6" id="KW-0732">Signal</keyword>
<evidence type="ECO:0000256" key="5">
    <source>
        <dbReference type="PIRSR" id="PIRSR601486-1"/>
    </source>
</evidence>
<feature type="chain" id="PRO_5044559130" evidence="6">
    <location>
        <begin position="19"/>
        <end position="143"/>
    </location>
</feature>
<reference evidence="8 9" key="1">
    <citation type="submission" date="2016-10" db="EMBL/GenBank/DDBJ databases">
        <authorList>
            <person name="de Groot N.N."/>
        </authorList>
    </citation>
    <scope>NUCLEOTIDE SEQUENCE [LARGE SCALE GENOMIC DNA]</scope>
    <source>
        <strain evidence="7">Nm10</strain>
        <strain evidence="8 9">Nm9</strain>
    </source>
</reference>